<dbReference type="GO" id="GO:0009272">
    <property type="term" value="P:fungal-type cell wall biogenesis"/>
    <property type="evidence" value="ECO:0007669"/>
    <property type="project" value="UniProtKB-ARBA"/>
</dbReference>
<feature type="compositionally biased region" description="Low complexity" evidence="1">
    <location>
        <begin position="383"/>
        <end position="398"/>
    </location>
</feature>
<evidence type="ECO:0000313" key="4">
    <source>
        <dbReference type="EMBL" id="KAK4518493.1"/>
    </source>
</evidence>
<feature type="signal peptide" evidence="2">
    <location>
        <begin position="1"/>
        <end position="24"/>
    </location>
</feature>
<dbReference type="PANTHER" id="PTHR10587:SF98">
    <property type="entry name" value="CHITIN DEACETYLASE"/>
    <property type="match status" value="1"/>
</dbReference>
<accession>A0AAN7DK36</accession>
<dbReference type="InterPro" id="IPR011330">
    <property type="entry name" value="Glyco_hydro/deAcase_b/a-brl"/>
</dbReference>
<dbReference type="CDD" id="cd10952">
    <property type="entry name" value="CE4_MrCDA_like"/>
    <property type="match status" value="1"/>
</dbReference>
<dbReference type="AlphaFoldDB" id="A0AAN7DK36"/>
<dbReference type="PROSITE" id="PS51677">
    <property type="entry name" value="NODB"/>
    <property type="match status" value="1"/>
</dbReference>
<feature type="chain" id="PRO_5042853853" description="NodB homology domain-containing protein" evidence="2">
    <location>
        <begin position="25"/>
        <end position="455"/>
    </location>
</feature>
<evidence type="ECO:0000313" key="5">
    <source>
        <dbReference type="Proteomes" id="UP001304243"/>
    </source>
</evidence>
<dbReference type="RefSeq" id="XP_064685159.1">
    <property type="nucleotide sequence ID" value="XM_064827957.1"/>
</dbReference>
<dbReference type="GO" id="GO:0004099">
    <property type="term" value="F:chitin deacetylase activity"/>
    <property type="evidence" value="ECO:0007669"/>
    <property type="project" value="UniProtKB-ARBA"/>
</dbReference>
<dbReference type="Gene3D" id="3.20.20.370">
    <property type="entry name" value="Glycoside hydrolase/deacetylase"/>
    <property type="match status" value="1"/>
</dbReference>
<sequence>MVNSLSVQSTVALVMAVASISANAQNTTSTSTSTSSGVPAQVSPAWLSDITPIAGNVKAYPSGTNASIPTGPLSTVNFSTTAYPEGWKSPSTTSAEVQAVIKALDWSKVPSSAVRKADSKGDLTMTGYDASTDPDCWWSATGCVKSKNPSVPADAAACPQVGDWGLTYDDGPLTAEAGEWAEPNLYDFLAKENQKAGLFYIGSNVIAAPAAAQRALADGHTLCVHTWSHPAMTSQSNEAVVAELYWTMRAIKEVTGVTTKCWRPPYGDVDDRVRAIAWQMGLTTVLWDLDTNDWNMPGDGGGNLSPSTVDGYFESWIAARKNGTDKTGHIVLQHELNNATVSMAEKWLPQVKEAFNVVPWNQCFNVSHPYWETSFTYPTAENPNPTANTTTTASSSAAVTAPSTSTVASSKPSPSSSGSSAAAIAAAASAGTRNTVTITSVLGMVVIAAAAAYTF</sequence>
<evidence type="ECO:0000259" key="3">
    <source>
        <dbReference type="PROSITE" id="PS51677"/>
    </source>
</evidence>
<proteinExistence type="predicted"/>
<dbReference type="GeneID" id="89952397"/>
<keyword evidence="5" id="KW-1185">Reference proteome</keyword>
<keyword evidence="2" id="KW-0732">Signal</keyword>
<dbReference type="Pfam" id="PF01522">
    <property type="entry name" value="Polysacc_deac_1"/>
    <property type="match status" value="1"/>
</dbReference>
<dbReference type="PANTHER" id="PTHR10587">
    <property type="entry name" value="GLYCOSYL TRANSFERASE-RELATED"/>
    <property type="match status" value="1"/>
</dbReference>
<name>A0AAN7DK36_9FUNG</name>
<gene>
    <name evidence="4" type="ORF">ATC70_008711</name>
</gene>
<dbReference type="SUPFAM" id="SSF88713">
    <property type="entry name" value="Glycoside hydrolase/deacetylase"/>
    <property type="match status" value="1"/>
</dbReference>
<comment type="caution">
    <text evidence="4">The sequence shown here is derived from an EMBL/GenBank/DDBJ whole genome shotgun (WGS) entry which is preliminary data.</text>
</comment>
<protein>
    <recommendedName>
        <fullName evidence="3">NodB homology domain-containing protein</fullName>
    </recommendedName>
</protein>
<feature type="region of interest" description="Disordered" evidence="1">
    <location>
        <begin position="379"/>
        <end position="398"/>
    </location>
</feature>
<evidence type="ECO:0000256" key="1">
    <source>
        <dbReference type="SAM" id="MobiDB-lite"/>
    </source>
</evidence>
<organism evidence="4 5">
    <name type="scientific">Mucor velutinosus</name>
    <dbReference type="NCBI Taxonomy" id="708070"/>
    <lineage>
        <taxon>Eukaryota</taxon>
        <taxon>Fungi</taxon>
        <taxon>Fungi incertae sedis</taxon>
        <taxon>Mucoromycota</taxon>
        <taxon>Mucoromycotina</taxon>
        <taxon>Mucoromycetes</taxon>
        <taxon>Mucorales</taxon>
        <taxon>Mucorineae</taxon>
        <taxon>Mucoraceae</taxon>
        <taxon>Mucor</taxon>
    </lineage>
</organism>
<dbReference type="InterPro" id="IPR050248">
    <property type="entry name" value="Polysacc_deacetylase_ArnD"/>
</dbReference>
<dbReference type="GO" id="GO:0005975">
    <property type="term" value="P:carbohydrate metabolic process"/>
    <property type="evidence" value="ECO:0007669"/>
    <property type="project" value="InterPro"/>
</dbReference>
<reference evidence="4 5" key="1">
    <citation type="submission" date="2022-11" db="EMBL/GenBank/DDBJ databases">
        <title>Mucor velutinosus strain NIH1002 WGS.</title>
        <authorList>
            <person name="Subramanian P."/>
            <person name="Mullikin J.C."/>
            <person name="Segre J.A."/>
            <person name="Zelazny A.M."/>
        </authorList>
    </citation>
    <scope>NUCLEOTIDE SEQUENCE [LARGE SCALE GENOMIC DNA]</scope>
    <source>
        <strain evidence="4 5">NIH1002</strain>
    </source>
</reference>
<evidence type="ECO:0000256" key="2">
    <source>
        <dbReference type="SAM" id="SignalP"/>
    </source>
</evidence>
<dbReference type="EMBL" id="JASEJX010000012">
    <property type="protein sequence ID" value="KAK4518493.1"/>
    <property type="molecule type" value="Genomic_DNA"/>
</dbReference>
<dbReference type="Proteomes" id="UP001304243">
    <property type="component" value="Unassembled WGS sequence"/>
</dbReference>
<dbReference type="InterPro" id="IPR002509">
    <property type="entry name" value="NODB_dom"/>
</dbReference>
<feature type="domain" description="NodB homology" evidence="3">
    <location>
        <begin position="162"/>
        <end position="360"/>
    </location>
</feature>
<dbReference type="GO" id="GO:0016020">
    <property type="term" value="C:membrane"/>
    <property type="evidence" value="ECO:0007669"/>
    <property type="project" value="TreeGrafter"/>
</dbReference>